<dbReference type="EMBL" id="JAJSON010000025">
    <property type="protein sequence ID" value="MCG9972377.1"/>
    <property type="molecule type" value="Genomic_DNA"/>
</dbReference>
<comment type="caution">
    <text evidence="1">The sequence shown here is derived from an EMBL/GenBank/DDBJ whole genome shotgun (WGS) entry which is preliminary data.</text>
</comment>
<sequence length="133" mass="15617">MPYKTNWEPHGIIWKFYGYVTAEEIEEANNEFYTDERSDDSRYQIIDALEVTNVEWNDVDIKEIAAQDKGASFLLHKLKVAYISKDEKVTAVLEKYIDISKILNSTWKFKGFNDLNSAKRWVKDFKNPDKKGI</sequence>
<gene>
    <name evidence="1" type="ORF">LU635_12075</name>
</gene>
<keyword evidence="2" id="KW-1185">Reference proteome</keyword>
<dbReference type="AlphaFoldDB" id="A0A9X2A8G0"/>
<evidence type="ECO:0000313" key="1">
    <source>
        <dbReference type="EMBL" id="MCG9972377.1"/>
    </source>
</evidence>
<accession>A0A9X2A8G0</accession>
<organism evidence="1 2">
    <name type="scientific">Christiangramia crocea</name>
    <dbReference type="NCBI Taxonomy" id="2904124"/>
    <lineage>
        <taxon>Bacteria</taxon>
        <taxon>Pseudomonadati</taxon>
        <taxon>Bacteroidota</taxon>
        <taxon>Flavobacteriia</taxon>
        <taxon>Flavobacteriales</taxon>
        <taxon>Flavobacteriaceae</taxon>
        <taxon>Christiangramia</taxon>
    </lineage>
</organism>
<protein>
    <submittedName>
        <fullName evidence="1">Uncharacterized protein</fullName>
    </submittedName>
</protein>
<reference evidence="1" key="1">
    <citation type="submission" date="2021-12" db="EMBL/GenBank/DDBJ databases">
        <title>Description of Gramella crocea sp. nov., a new bacterium isolated from activated sludge.</title>
        <authorList>
            <person name="Zhang X."/>
        </authorList>
    </citation>
    <scope>NUCLEOTIDE SEQUENCE</scope>
    <source>
        <strain evidence="1">YB25</strain>
    </source>
</reference>
<name>A0A9X2A8G0_9FLAO</name>
<evidence type="ECO:0000313" key="2">
    <source>
        <dbReference type="Proteomes" id="UP001139344"/>
    </source>
</evidence>
<dbReference type="Proteomes" id="UP001139344">
    <property type="component" value="Unassembled WGS sequence"/>
</dbReference>
<proteinExistence type="predicted"/>
<dbReference type="RefSeq" id="WP_240099579.1">
    <property type="nucleotide sequence ID" value="NZ_JAJSON010000025.1"/>
</dbReference>